<evidence type="ECO:0000256" key="2">
    <source>
        <dbReference type="ARBA" id="ARBA00012925"/>
    </source>
</evidence>
<dbReference type="SUPFAM" id="SSF51069">
    <property type="entry name" value="Carbonic anhydrase"/>
    <property type="match status" value="1"/>
</dbReference>
<dbReference type="PROSITE" id="PS51144">
    <property type="entry name" value="ALPHA_CA_2"/>
    <property type="match status" value="1"/>
</dbReference>
<dbReference type="InterPro" id="IPR023561">
    <property type="entry name" value="Carbonic_anhydrase_a-class"/>
</dbReference>
<proteinExistence type="inferred from homology"/>
<dbReference type="EC" id="4.2.1.1" evidence="2"/>
<evidence type="ECO:0000256" key="1">
    <source>
        <dbReference type="ARBA" id="ARBA00010718"/>
    </source>
</evidence>
<reference evidence="10" key="1">
    <citation type="submission" date="2022-11" db="UniProtKB">
        <authorList>
            <consortium name="WormBaseParasite"/>
        </authorList>
    </citation>
    <scope>IDENTIFICATION</scope>
</reference>
<dbReference type="Proteomes" id="UP000887565">
    <property type="component" value="Unplaced"/>
</dbReference>
<evidence type="ECO:0000256" key="5">
    <source>
        <dbReference type="ARBA" id="ARBA00023239"/>
    </source>
</evidence>
<dbReference type="Pfam" id="PF00194">
    <property type="entry name" value="Carb_anhydrase"/>
    <property type="match status" value="2"/>
</dbReference>
<dbReference type="Gene3D" id="3.10.200.10">
    <property type="entry name" value="Alpha carbonic anhydrase"/>
    <property type="match status" value="2"/>
</dbReference>
<feature type="chain" id="PRO_5037823683" description="carbonic anhydrase" evidence="7">
    <location>
        <begin position="17"/>
        <end position="208"/>
    </location>
</feature>
<protein>
    <recommendedName>
        <fullName evidence="2">carbonic anhydrase</fullName>
        <ecNumber evidence="2">4.2.1.1</ecNumber>
    </recommendedName>
</protein>
<organism evidence="9 10">
    <name type="scientific">Romanomermis culicivorax</name>
    <name type="common">Nematode worm</name>
    <dbReference type="NCBI Taxonomy" id="13658"/>
    <lineage>
        <taxon>Eukaryota</taxon>
        <taxon>Metazoa</taxon>
        <taxon>Ecdysozoa</taxon>
        <taxon>Nematoda</taxon>
        <taxon>Enoplea</taxon>
        <taxon>Dorylaimia</taxon>
        <taxon>Mermithida</taxon>
        <taxon>Mermithoidea</taxon>
        <taxon>Mermithidae</taxon>
        <taxon>Romanomermis</taxon>
    </lineage>
</organism>
<evidence type="ECO:0000313" key="9">
    <source>
        <dbReference type="Proteomes" id="UP000887565"/>
    </source>
</evidence>
<dbReference type="PANTHER" id="PTHR18952:SF265">
    <property type="entry name" value="CARBONIC ANHYDRASE"/>
    <property type="match status" value="1"/>
</dbReference>
<feature type="signal peptide" evidence="7">
    <location>
        <begin position="1"/>
        <end position="16"/>
    </location>
</feature>
<dbReference type="WBParaSite" id="nRc.2.0.1.t24372-RA">
    <property type="protein sequence ID" value="nRc.2.0.1.t24372-RA"/>
    <property type="gene ID" value="nRc.2.0.1.g24372"/>
</dbReference>
<keyword evidence="3" id="KW-0479">Metal-binding</keyword>
<accession>A0A915JDX2</accession>
<dbReference type="GO" id="GO:0004089">
    <property type="term" value="F:carbonate dehydratase activity"/>
    <property type="evidence" value="ECO:0007669"/>
    <property type="project" value="UniProtKB-EC"/>
</dbReference>
<evidence type="ECO:0000256" key="7">
    <source>
        <dbReference type="SAM" id="SignalP"/>
    </source>
</evidence>
<evidence type="ECO:0000256" key="6">
    <source>
        <dbReference type="ARBA" id="ARBA00048348"/>
    </source>
</evidence>
<name>A0A915JDX2_ROMCU</name>
<dbReference type="PANTHER" id="PTHR18952">
    <property type="entry name" value="CARBONIC ANHYDRASE"/>
    <property type="match status" value="1"/>
</dbReference>
<evidence type="ECO:0000313" key="10">
    <source>
        <dbReference type="WBParaSite" id="nRc.2.0.1.t24372-RA"/>
    </source>
</evidence>
<keyword evidence="4" id="KW-0862">Zinc</keyword>
<evidence type="ECO:0000256" key="4">
    <source>
        <dbReference type="ARBA" id="ARBA00022833"/>
    </source>
</evidence>
<dbReference type="AlphaFoldDB" id="A0A915JDX2"/>
<dbReference type="GO" id="GO:0008270">
    <property type="term" value="F:zinc ion binding"/>
    <property type="evidence" value="ECO:0007669"/>
    <property type="project" value="InterPro"/>
</dbReference>
<comment type="similarity">
    <text evidence="1">Belongs to the alpha-carbonic anhydrase family.</text>
</comment>
<dbReference type="InterPro" id="IPR036398">
    <property type="entry name" value="CA_dom_sf"/>
</dbReference>
<evidence type="ECO:0000259" key="8">
    <source>
        <dbReference type="PROSITE" id="PS51144"/>
    </source>
</evidence>
<dbReference type="SMART" id="SM01057">
    <property type="entry name" value="Carb_anhydrase"/>
    <property type="match status" value="1"/>
</dbReference>
<keyword evidence="5" id="KW-0456">Lyase</keyword>
<keyword evidence="7" id="KW-0732">Signal</keyword>
<sequence>MTRRIFLCILVTAVLGDEDWGYFYGPSIDPKHWYLEYQQCGGHRQSPINIDLKQTFIDREIKPIRLVIQFTTIGSWRFDELLPRKREGFFSYNGSLTTPPCSEIVRWIILSEPVPISSQQCLSWECLSSIFRLTLSTLTLGAGDYVTTSLRSTLLYPKNGWWLRRRGSGGEGDTKWQSMAAWSSITNKGTKRVRLANNKNGLCLTAFV</sequence>
<keyword evidence="9" id="KW-1185">Reference proteome</keyword>
<feature type="domain" description="Alpha-carbonic anhydrase" evidence="8">
    <location>
        <begin position="1"/>
        <end position="167"/>
    </location>
</feature>
<dbReference type="InterPro" id="IPR001148">
    <property type="entry name" value="CA_dom"/>
</dbReference>
<evidence type="ECO:0000256" key="3">
    <source>
        <dbReference type="ARBA" id="ARBA00022723"/>
    </source>
</evidence>
<comment type="catalytic activity">
    <reaction evidence="6">
        <text>hydrogencarbonate + H(+) = CO2 + H2O</text>
        <dbReference type="Rhea" id="RHEA:10748"/>
        <dbReference type="ChEBI" id="CHEBI:15377"/>
        <dbReference type="ChEBI" id="CHEBI:15378"/>
        <dbReference type="ChEBI" id="CHEBI:16526"/>
        <dbReference type="ChEBI" id="CHEBI:17544"/>
        <dbReference type="EC" id="4.2.1.1"/>
    </reaction>
</comment>